<organism evidence="9 10">
    <name type="scientific">Turnera subulata</name>
    <dbReference type="NCBI Taxonomy" id="218843"/>
    <lineage>
        <taxon>Eukaryota</taxon>
        <taxon>Viridiplantae</taxon>
        <taxon>Streptophyta</taxon>
        <taxon>Embryophyta</taxon>
        <taxon>Tracheophyta</taxon>
        <taxon>Spermatophyta</taxon>
        <taxon>Magnoliopsida</taxon>
        <taxon>eudicotyledons</taxon>
        <taxon>Gunneridae</taxon>
        <taxon>Pentapetalae</taxon>
        <taxon>rosids</taxon>
        <taxon>fabids</taxon>
        <taxon>Malpighiales</taxon>
        <taxon>Passifloraceae</taxon>
        <taxon>Turnera</taxon>
    </lineage>
</organism>
<comment type="subcellular location">
    <subcellularLocation>
        <location evidence="1 6">Nucleus</location>
    </subcellularLocation>
</comment>
<dbReference type="EMBL" id="JAKUCV010001538">
    <property type="protein sequence ID" value="KAJ4845911.1"/>
    <property type="molecule type" value="Genomic_DNA"/>
</dbReference>
<dbReference type="PROSITE" id="PS51754">
    <property type="entry name" value="OVATE"/>
    <property type="match status" value="1"/>
</dbReference>
<evidence type="ECO:0000313" key="10">
    <source>
        <dbReference type="Proteomes" id="UP001141552"/>
    </source>
</evidence>
<feature type="region of interest" description="Disordered" evidence="7">
    <location>
        <begin position="277"/>
        <end position="296"/>
    </location>
</feature>
<keyword evidence="5 6" id="KW-0539">Nucleus</keyword>
<dbReference type="OrthoDB" id="1928390at2759"/>
<keyword evidence="3 6" id="KW-0805">Transcription regulation</keyword>
<evidence type="ECO:0000256" key="3">
    <source>
        <dbReference type="ARBA" id="ARBA00023015"/>
    </source>
</evidence>
<comment type="caution">
    <text evidence="9">The sequence shown here is derived from an EMBL/GenBank/DDBJ whole genome shotgun (WGS) entry which is preliminary data.</text>
</comment>
<feature type="domain" description="OVATE" evidence="8">
    <location>
        <begin position="333"/>
        <end position="392"/>
    </location>
</feature>
<reference evidence="9" key="1">
    <citation type="submission" date="2022-02" db="EMBL/GenBank/DDBJ databases">
        <authorList>
            <person name="Henning P.M."/>
            <person name="McCubbin A.G."/>
            <person name="Shore J.S."/>
        </authorList>
    </citation>
    <scope>NUCLEOTIDE SEQUENCE</scope>
    <source>
        <strain evidence="9">F60SS</strain>
        <tissue evidence="9">Leaves</tissue>
    </source>
</reference>
<protein>
    <recommendedName>
        <fullName evidence="6">Transcription repressor</fullName>
    </recommendedName>
    <alternativeName>
        <fullName evidence="6">Ovate family protein</fullName>
    </alternativeName>
</protein>
<dbReference type="PANTHER" id="PTHR33057:SF128">
    <property type="entry name" value="TRANSCRIPTION REPRESSOR OFP3"/>
    <property type="match status" value="1"/>
</dbReference>
<gene>
    <name evidence="9" type="ORF">Tsubulata_025757</name>
</gene>
<dbReference type="Pfam" id="PF04844">
    <property type="entry name" value="Ovate"/>
    <property type="match status" value="1"/>
</dbReference>
<dbReference type="NCBIfam" id="TIGR01568">
    <property type="entry name" value="A_thal_3678"/>
    <property type="match status" value="1"/>
</dbReference>
<dbReference type="InterPro" id="IPR006458">
    <property type="entry name" value="Ovate_C"/>
</dbReference>
<keyword evidence="2 6" id="KW-0678">Repressor</keyword>
<dbReference type="PANTHER" id="PTHR33057">
    <property type="entry name" value="TRANSCRIPTION REPRESSOR OFP7-RELATED"/>
    <property type="match status" value="1"/>
</dbReference>
<dbReference type="GO" id="GO:0005634">
    <property type="term" value="C:nucleus"/>
    <property type="evidence" value="ECO:0007669"/>
    <property type="project" value="UniProtKB-SubCell"/>
</dbReference>
<feature type="compositionally biased region" description="Basic and acidic residues" evidence="7">
    <location>
        <begin position="80"/>
        <end position="90"/>
    </location>
</feature>
<dbReference type="InterPro" id="IPR038933">
    <property type="entry name" value="Ovate"/>
</dbReference>
<feature type="compositionally biased region" description="Low complexity" evidence="7">
    <location>
        <begin position="137"/>
        <end position="149"/>
    </location>
</feature>
<feature type="compositionally biased region" description="Polar residues" evidence="7">
    <location>
        <begin position="32"/>
        <end position="58"/>
    </location>
</feature>
<evidence type="ECO:0000256" key="6">
    <source>
        <dbReference type="RuleBase" id="RU367028"/>
    </source>
</evidence>
<keyword evidence="10" id="KW-1185">Reference proteome</keyword>
<comment type="function">
    <text evidence="6">Transcriptional repressor that regulates multiple aspects of plant growth and development.</text>
</comment>
<dbReference type="AlphaFoldDB" id="A0A9Q0JKF8"/>
<feature type="compositionally biased region" description="Basic residues" evidence="7">
    <location>
        <begin position="92"/>
        <end position="107"/>
    </location>
</feature>
<evidence type="ECO:0000256" key="2">
    <source>
        <dbReference type="ARBA" id="ARBA00022491"/>
    </source>
</evidence>
<proteinExistence type="predicted"/>
<feature type="region of interest" description="Disordered" evidence="7">
    <location>
        <begin position="132"/>
        <end position="157"/>
    </location>
</feature>
<evidence type="ECO:0000256" key="4">
    <source>
        <dbReference type="ARBA" id="ARBA00023163"/>
    </source>
</evidence>
<evidence type="ECO:0000259" key="8">
    <source>
        <dbReference type="PROSITE" id="PS51754"/>
    </source>
</evidence>
<evidence type="ECO:0000313" key="9">
    <source>
        <dbReference type="EMBL" id="KAJ4845911.1"/>
    </source>
</evidence>
<accession>A0A9Q0JKF8</accession>
<dbReference type="GO" id="GO:0003677">
    <property type="term" value="F:DNA binding"/>
    <property type="evidence" value="ECO:0007669"/>
    <property type="project" value="InterPro"/>
</dbReference>
<sequence>MGMGKYKFKLSDMIPNAWFYKLKDMNSRRKQYTSQNQKKKSTLSTSTPRKSSISQPRNSYYFPTEFRKPDSVNSFRAARKASDHFPDSPRKSSPRRSCRRRSRRKTIYKPSPNKVATNSFSAGCRCHATPDSVWGKSTPTDSPDYTSSPLESSPEDGFHESLFLSESEEDDGFLVPGTFDHQGSSLCSSCNCKVSSSTTDIIIDMEEESFEEKIKEDDGFYSVSELELPPILTKPAKFNAEMTEVNMFRRSSSMLEEMKEHKTISVKIVKEERMKAHREQKTASPIIRRSPSNTTGIRLRSNSPRIASRKVQAYARKSVSSPRNKTLSESFAVVKSSVDPQKDFRDSMMEMIMENNIRSSKELEELLACYLSLNAREYHDLIVKAFEQIWFDMTNLRL</sequence>
<feature type="region of interest" description="Disordered" evidence="7">
    <location>
        <begin position="28"/>
        <end position="116"/>
    </location>
</feature>
<dbReference type="Pfam" id="PF13724">
    <property type="entry name" value="DNA_binding_2"/>
    <property type="match status" value="1"/>
</dbReference>
<keyword evidence="4 6" id="KW-0804">Transcription</keyword>
<reference evidence="9" key="2">
    <citation type="journal article" date="2023" name="Plants (Basel)">
        <title>Annotation of the Turnera subulata (Passifloraceae) Draft Genome Reveals the S-Locus Evolved after the Divergence of Turneroideae from Passifloroideae in a Stepwise Manner.</title>
        <authorList>
            <person name="Henning P.M."/>
            <person name="Roalson E.H."/>
            <person name="Mir W."/>
            <person name="McCubbin A.G."/>
            <person name="Shore J.S."/>
        </authorList>
    </citation>
    <scope>NUCLEOTIDE SEQUENCE</scope>
    <source>
        <strain evidence="9">F60SS</strain>
    </source>
</reference>
<name>A0A9Q0JKF8_9ROSI</name>
<evidence type="ECO:0000256" key="7">
    <source>
        <dbReference type="SAM" id="MobiDB-lite"/>
    </source>
</evidence>
<dbReference type="InterPro" id="IPR025830">
    <property type="entry name" value="DNA_bnd_dom_ovate"/>
</dbReference>
<evidence type="ECO:0000256" key="5">
    <source>
        <dbReference type="ARBA" id="ARBA00023242"/>
    </source>
</evidence>
<evidence type="ECO:0000256" key="1">
    <source>
        <dbReference type="ARBA" id="ARBA00004123"/>
    </source>
</evidence>
<dbReference type="GO" id="GO:0045892">
    <property type="term" value="P:negative regulation of DNA-templated transcription"/>
    <property type="evidence" value="ECO:0007669"/>
    <property type="project" value="UniProtKB-UniRule"/>
</dbReference>
<dbReference type="Proteomes" id="UP001141552">
    <property type="component" value="Unassembled WGS sequence"/>
</dbReference>